<sequence length="36" mass="4126">MFIKMFKHLPSQPLTPSLIFFTAKLFLAQTWSLGGK</sequence>
<name>A0A0E9VLH0_ANGAN</name>
<proteinExistence type="predicted"/>
<dbReference type="EMBL" id="GBXM01030337">
    <property type="protein sequence ID" value="JAH78240.1"/>
    <property type="molecule type" value="Transcribed_RNA"/>
</dbReference>
<organism evidence="1">
    <name type="scientific">Anguilla anguilla</name>
    <name type="common">European freshwater eel</name>
    <name type="synonym">Muraena anguilla</name>
    <dbReference type="NCBI Taxonomy" id="7936"/>
    <lineage>
        <taxon>Eukaryota</taxon>
        <taxon>Metazoa</taxon>
        <taxon>Chordata</taxon>
        <taxon>Craniata</taxon>
        <taxon>Vertebrata</taxon>
        <taxon>Euteleostomi</taxon>
        <taxon>Actinopterygii</taxon>
        <taxon>Neopterygii</taxon>
        <taxon>Teleostei</taxon>
        <taxon>Anguilliformes</taxon>
        <taxon>Anguillidae</taxon>
        <taxon>Anguilla</taxon>
    </lineage>
</organism>
<reference evidence="1" key="1">
    <citation type="submission" date="2014-11" db="EMBL/GenBank/DDBJ databases">
        <authorList>
            <person name="Amaro Gonzalez C."/>
        </authorList>
    </citation>
    <scope>NUCLEOTIDE SEQUENCE</scope>
</reference>
<accession>A0A0E9VLH0</accession>
<reference evidence="1" key="2">
    <citation type="journal article" date="2015" name="Fish Shellfish Immunol.">
        <title>Early steps in the European eel (Anguilla anguilla)-Vibrio vulnificus interaction in the gills: Role of the RtxA13 toxin.</title>
        <authorList>
            <person name="Callol A."/>
            <person name="Pajuelo D."/>
            <person name="Ebbesson L."/>
            <person name="Teles M."/>
            <person name="MacKenzie S."/>
            <person name="Amaro C."/>
        </authorList>
    </citation>
    <scope>NUCLEOTIDE SEQUENCE</scope>
</reference>
<evidence type="ECO:0000313" key="1">
    <source>
        <dbReference type="EMBL" id="JAH78240.1"/>
    </source>
</evidence>
<protein>
    <submittedName>
        <fullName evidence="1">Uncharacterized protein</fullName>
    </submittedName>
</protein>
<dbReference type="AlphaFoldDB" id="A0A0E9VLH0"/>